<keyword evidence="4" id="KW-0813">Transport</keyword>
<keyword evidence="8 13" id="KW-0067">ATP-binding</keyword>
<comment type="similarity">
    <text evidence="2">Belongs to the ABC transporter superfamily.</text>
</comment>
<evidence type="ECO:0000313" key="13">
    <source>
        <dbReference type="EMBL" id="SAL33453.1"/>
    </source>
</evidence>
<dbReference type="AlphaFoldDB" id="A0A158GNF6"/>
<evidence type="ECO:0000256" key="4">
    <source>
        <dbReference type="ARBA" id="ARBA00022448"/>
    </source>
</evidence>
<protein>
    <recommendedName>
        <fullName evidence="3">Cell division ATP-binding protein FtsE</fullName>
    </recommendedName>
</protein>
<dbReference type="GO" id="GO:0005886">
    <property type="term" value="C:plasma membrane"/>
    <property type="evidence" value="ECO:0007669"/>
    <property type="project" value="UniProtKB-ARBA"/>
</dbReference>
<evidence type="ECO:0000256" key="7">
    <source>
        <dbReference type="ARBA" id="ARBA00022741"/>
    </source>
</evidence>
<dbReference type="GO" id="GO:0016887">
    <property type="term" value="F:ATP hydrolysis activity"/>
    <property type="evidence" value="ECO:0007669"/>
    <property type="project" value="InterPro"/>
</dbReference>
<sequence length="259" mass="28793">MFELDKVGKIYEMRNERVEAVIDVSLKVSEGDIFGIIGFSGAGKSSLIRLMNLLDRPTSGSVRLKGRDLTDMPSAELRATRQSIAMIFQHFNLINNKTVSANVSFPLEIARFPHAEREARVRECLSIVGLLDKLHAYPATLSGGQKQRVAIARAMANRPSVLLCDEPTSALDPHSSQEILDFLLKVNRELGVTIVIVTHQMSIVNEICNKVGVMEAGRLVETFSLANRAYQPVTDIGRLLTRHRDSSFNTQVESRRAYA</sequence>
<dbReference type="Pfam" id="PF00005">
    <property type="entry name" value="ABC_tran"/>
    <property type="match status" value="1"/>
</dbReference>
<dbReference type="GO" id="GO:0005524">
    <property type="term" value="F:ATP binding"/>
    <property type="evidence" value="ECO:0007669"/>
    <property type="project" value="UniProtKB-KW"/>
</dbReference>
<evidence type="ECO:0000256" key="3">
    <source>
        <dbReference type="ARBA" id="ARBA00020019"/>
    </source>
</evidence>
<accession>A0A158GNF6</accession>
<comment type="function">
    <text evidence="1">Part of the ABC transporter FtsEX involved in cellular division. Important for assembly or stability of the septal ring.</text>
</comment>
<keyword evidence="7" id="KW-0547">Nucleotide-binding</keyword>
<keyword evidence="6" id="KW-0997">Cell inner membrane</keyword>
<dbReference type="PANTHER" id="PTHR43166:SF30">
    <property type="entry name" value="METHIONINE IMPORT ATP-BINDING PROTEIN METN"/>
    <property type="match status" value="1"/>
</dbReference>
<evidence type="ECO:0000256" key="1">
    <source>
        <dbReference type="ARBA" id="ARBA00002579"/>
    </source>
</evidence>
<keyword evidence="14" id="KW-1185">Reference proteome</keyword>
<keyword evidence="5" id="KW-1003">Cell membrane</keyword>
<dbReference type="Gene3D" id="3.40.50.300">
    <property type="entry name" value="P-loop containing nucleotide triphosphate hydrolases"/>
    <property type="match status" value="1"/>
</dbReference>
<evidence type="ECO:0000256" key="8">
    <source>
        <dbReference type="ARBA" id="ARBA00022840"/>
    </source>
</evidence>
<reference evidence="14" key="1">
    <citation type="submission" date="2016-01" db="EMBL/GenBank/DDBJ databases">
        <authorList>
            <person name="Peeters C."/>
        </authorList>
    </citation>
    <scope>NUCLEOTIDE SEQUENCE [LARGE SCALE GENOMIC DNA]</scope>
</reference>
<dbReference type="InterPro" id="IPR017871">
    <property type="entry name" value="ABC_transporter-like_CS"/>
</dbReference>
<dbReference type="PROSITE" id="PS50893">
    <property type="entry name" value="ABC_TRANSPORTER_2"/>
    <property type="match status" value="1"/>
</dbReference>
<dbReference type="FunFam" id="3.40.50.300:FF:000056">
    <property type="entry name" value="Cell division ATP-binding protein FtsE"/>
    <property type="match status" value="1"/>
</dbReference>
<evidence type="ECO:0000256" key="2">
    <source>
        <dbReference type="ARBA" id="ARBA00005417"/>
    </source>
</evidence>
<dbReference type="PANTHER" id="PTHR43166">
    <property type="entry name" value="AMINO ACID IMPORT ATP-BINDING PROTEIN"/>
    <property type="match status" value="1"/>
</dbReference>
<evidence type="ECO:0000256" key="5">
    <source>
        <dbReference type="ARBA" id="ARBA00022475"/>
    </source>
</evidence>
<dbReference type="InterPro" id="IPR050086">
    <property type="entry name" value="MetN_ABC_transporter-like"/>
</dbReference>
<dbReference type="PROSITE" id="PS00211">
    <property type="entry name" value="ABC_TRANSPORTER_1"/>
    <property type="match status" value="1"/>
</dbReference>
<dbReference type="Proteomes" id="UP000054740">
    <property type="component" value="Unassembled WGS sequence"/>
</dbReference>
<evidence type="ECO:0000256" key="9">
    <source>
        <dbReference type="ARBA" id="ARBA00022967"/>
    </source>
</evidence>
<dbReference type="InterPro" id="IPR003593">
    <property type="entry name" value="AAA+_ATPase"/>
</dbReference>
<dbReference type="SUPFAM" id="SSF52540">
    <property type="entry name" value="P-loop containing nucleoside triphosphate hydrolases"/>
    <property type="match status" value="1"/>
</dbReference>
<proteinExistence type="inferred from homology"/>
<name>A0A158GNF6_CABCO</name>
<dbReference type="SMART" id="SM00382">
    <property type="entry name" value="AAA"/>
    <property type="match status" value="1"/>
</dbReference>
<evidence type="ECO:0000259" key="12">
    <source>
        <dbReference type="PROSITE" id="PS50893"/>
    </source>
</evidence>
<dbReference type="InterPro" id="IPR003439">
    <property type="entry name" value="ABC_transporter-like_ATP-bd"/>
</dbReference>
<dbReference type="EMBL" id="FCNY02000005">
    <property type="protein sequence ID" value="SAL33453.1"/>
    <property type="molecule type" value="Genomic_DNA"/>
</dbReference>
<dbReference type="GO" id="GO:0006865">
    <property type="term" value="P:amino acid transport"/>
    <property type="evidence" value="ECO:0007669"/>
    <property type="project" value="UniProtKB-KW"/>
</dbReference>
<keyword evidence="9" id="KW-1278">Translocase</keyword>
<feature type="domain" description="ABC transporter" evidence="12">
    <location>
        <begin position="2"/>
        <end position="241"/>
    </location>
</feature>
<gene>
    <name evidence="13" type="ORF">AWB70_02220</name>
</gene>
<evidence type="ECO:0000256" key="11">
    <source>
        <dbReference type="ARBA" id="ARBA00023136"/>
    </source>
</evidence>
<evidence type="ECO:0000256" key="6">
    <source>
        <dbReference type="ARBA" id="ARBA00022519"/>
    </source>
</evidence>
<keyword evidence="11" id="KW-0472">Membrane</keyword>
<evidence type="ECO:0000256" key="10">
    <source>
        <dbReference type="ARBA" id="ARBA00022970"/>
    </source>
</evidence>
<keyword evidence="10" id="KW-0029">Amino-acid transport</keyword>
<evidence type="ECO:0000313" key="14">
    <source>
        <dbReference type="Proteomes" id="UP000054740"/>
    </source>
</evidence>
<organism evidence="13 14">
    <name type="scientific">Caballeronia cordobensis</name>
    <name type="common">Burkholderia cordobensis</name>
    <dbReference type="NCBI Taxonomy" id="1353886"/>
    <lineage>
        <taxon>Bacteria</taxon>
        <taxon>Pseudomonadati</taxon>
        <taxon>Pseudomonadota</taxon>
        <taxon>Betaproteobacteria</taxon>
        <taxon>Burkholderiales</taxon>
        <taxon>Burkholderiaceae</taxon>
        <taxon>Caballeronia</taxon>
    </lineage>
</organism>
<dbReference type="InterPro" id="IPR027417">
    <property type="entry name" value="P-loop_NTPase"/>
</dbReference>
<dbReference type="RefSeq" id="WP_053570256.1">
    <property type="nucleotide sequence ID" value="NZ_FCNY02000005.1"/>
</dbReference>